<keyword evidence="2 6" id="KW-0547">Nucleotide-binding</keyword>
<evidence type="ECO:0000256" key="7">
    <source>
        <dbReference type="SAM" id="MobiDB-lite"/>
    </source>
</evidence>
<keyword evidence="3" id="KW-0658">Purine biosynthesis</keyword>
<dbReference type="InterPro" id="IPR048740">
    <property type="entry name" value="PurT_C"/>
</dbReference>
<dbReference type="PANTHER" id="PTHR43055">
    <property type="entry name" value="FORMATE-DEPENDENT PHOSPHORIBOSYLGLYCINAMIDE FORMYLTRANSFERASE"/>
    <property type="match status" value="1"/>
</dbReference>
<dbReference type="Pfam" id="PF22660">
    <property type="entry name" value="RS_preATP-grasp-like"/>
    <property type="match status" value="1"/>
</dbReference>
<evidence type="ECO:0000256" key="5">
    <source>
        <dbReference type="ARBA" id="ARBA00025704"/>
    </source>
</evidence>
<keyword evidence="4 6" id="KW-0067">ATP-binding</keyword>
<accession>A0A0G0QPE3</accession>
<dbReference type="EMBL" id="LBYB01000003">
    <property type="protein sequence ID" value="KKR42289.1"/>
    <property type="molecule type" value="Genomic_DNA"/>
</dbReference>
<dbReference type="SUPFAM" id="SSF52440">
    <property type="entry name" value="PreATP-grasp domain"/>
    <property type="match status" value="1"/>
</dbReference>
<proteinExistence type="predicted"/>
<evidence type="ECO:0000256" key="3">
    <source>
        <dbReference type="ARBA" id="ARBA00022755"/>
    </source>
</evidence>
<dbReference type="AlphaFoldDB" id="A0A0G0QPE3"/>
<dbReference type="Gene3D" id="3.40.50.20">
    <property type="match status" value="1"/>
</dbReference>
<feature type="domain" description="ATP-grasp" evidence="8">
    <location>
        <begin position="120"/>
        <end position="325"/>
    </location>
</feature>
<reference evidence="9 10" key="1">
    <citation type="journal article" date="2015" name="Nature">
        <title>rRNA introns, odd ribosomes, and small enigmatic genomes across a large radiation of phyla.</title>
        <authorList>
            <person name="Brown C.T."/>
            <person name="Hug L.A."/>
            <person name="Thomas B.C."/>
            <person name="Sharon I."/>
            <person name="Castelle C.J."/>
            <person name="Singh A."/>
            <person name="Wilkins M.J."/>
            <person name="Williams K.H."/>
            <person name="Banfield J.F."/>
        </authorList>
    </citation>
    <scope>NUCLEOTIDE SEQUENCE [LARGE SCALE GENOMIC DNA]</scope>
</reference>
<dbReference type="InterPro" id="IPR011761">
    <property type="entry name" value="ATP-grasp"/>
</dbReference>
<dbReference type="InterPro" id="IPR016185">
    <property type="entry name" value="PreATP-grasp_dom_sf"/>
</dbReference>
<evidence type="ECO:0000256" key="1">
    <source>
        <dbReference type="ARBA" id="ARBA00022598"/>
    </source>
</evidence>
<dbReference type="GO" id="GO:0006164">
    <property type="term" value="P:purine nucleotide biosynthetic process"/>
    <property type="evidence" value="ECO:0007669"/>
    <property type="project" value="UniProtKB-KW"/>
</dbReference>
<keyword evidence="9" id="KW-0808">Transferase</keyword>
<dbReference type="InterPro" id="IPR054350">
    <property type="entry name" value="PurT/PurK_preATP-grasp"/>
</dbReference>
<dbReference type="GO" id="GO:0016874">
    <property type="term" value="F:ligase activity"/>
    <property type="evidence" value="ECO:0007669"/>
    <property type="project" value="UniProtKB-KW"/>
</dbReference>
<evidence type="ECO:0000256" key="2">
    <source>
        <dbReference type="ARBA" id="ARBA00022741"/>
    </source>
</evidence>
<feature type="region of interest" description="Disordered" evidence="7">
    <location>
        <begin position="419"/>
        <end position="439"/>
    </location>
</feature>
<dbReference type="GO" id="GO:0046872">
    <property type="term" value="F:metal ion binding"/>
    <property type="evidence" value="ECO:0007669"/>
    <property type="project" value="InterPro"/>
</dbReference>
<dbReference type="Gene3D" id="3.30.470.20">
    <property type="entry name" value="ATP-grasp fold, B domain"/>
    <property type="match status" value="1"/>
</dbReference>
<feature type="compositionally biased region" description="Basic and acidic residues" evidence="7">
    <location>
        <begin position="425"/>
        <end position="439"/>
    </location>
</feature>
<dbReference type="SUPFAM" id="SSF56059">
    <property type="entry name" value="Glutathione synthetase ATP-binding domain-like"/>
    <property type="match status" value="1"/>
</dbReference>
<comment type="caution">
    <text evidence="9">The sequence shown here is derived from an EMBL/GenBank/DDBJ whole genome shotgun (WGS) entry which is preliminary data.</text>
</comment>
<organism evidence="9 10">
    <name type="scientific">Candidatus Daviesbacteria bacterium GW2011_GWC2_40_12</name>
    <dbReference type="NCBI Taxonomy" id="1618431"/>
    <lineage>
        <taxon>Bacteria</taxon>
        <taxon>Candidatus Daviesiibacteriota</taxon>
    </lineage>
</organism>
<dbReference type="InterPro" id="IPR013815">
    <property type="entry name" value="ATP_grasp_subdomain_1"/>
</dbReference>
<dbReference type="PANTHER" id="PTHR43055:SF1">
    <property type="entry name" value="FORMATE-DEPENDENT PHOSPHORIBOSYLGLYCINAMIDE FORMYLTRANSFERASE"/>
    <property type="match status" value="1"/>
</dbReference>
<evidence type="ECO:0000256" key="4">
    <source>
        <dbReference type="ARBA" id="ARBA00022840"/>
    </source>
</evidence>
<evidence type="ECO:0000259" key="8">
    <source>
        <dbReference type="PROSITE" id="PS50975"/>
    </source>
</evidence>
<dbReference type="PATRIC" id="fig|1618431.3.peg.542"/>
<sequence>MKRQILYSPLSAKATKIMLLGAGELGKEVIIEAMRLGFFTIAVDRYEGAPGQQVAHRSYTGSLKDAAFLRSLIEKEKPDYIVPEIEAINLDMLFDLEKEGFNIIPNAKATYTAMQRERIRELIVKTGVPVSEYYYASSLKELKAACKKAGFPCWVKAIQDSSGAGSSKVKSPLDIEKAYERAQVHARGSAEKLIVEKNIDFDLEVTELVVRYFVNGSPRFAGEAGSLKTSFCHPVGQYQTRGGDYHSSWQLAEISETAEKKVYEIAKKVTDALGGPGVFGCELFVKGDMVWANECSARPHDTGMVTFASHQLGFSEAGLHVRAITGLPIPTVKRLGFDVVPILTPAASHVILAPSEGFDPGYNRLSEVMNEPGVSVLLFGKNEAHLNRRMGVVLATDPDVQKAKEKAEKAAHKIEMCTRQNPKWQKQDSLEKHIFQNKK</sequence>
<dbReference type="NCBIfam" id="NF006766">
    <property type="entry name" value="PRK09288.1"/>
    <property type="match status" value="1"/>
</dbReference>
<evidence type="ECO:0000313" key="9">
    <source>
        <dbReference type="EMBL" id="KKR42289.1"/>
    </source>
</evidence>
<dbReference type="Gene3D" id="3.30.1490.20">
    <property type="entry name" value="ATP-grasp fold, A domain"/>
    <property type="match status" value="1"/>
</dbReference>
<dbReference type="Pfam" id="PF21244">
    <property type="entry name" value="PurT_C"/>
    <property type="match status" value="1"/>
</dbReference>
<name>A0A0G0QPE3_9BACT</name>
<keyword evidence="1" id="KW-0436">Ligase</keyword>
<dbReference type="Proteomes" id="UP000034881">
    <property type="component" value="Unassembled WGS sequence"/>
</dbReference>
<dbReference type="Pfam" id="PF02222">
    <property type="entry name" value="ATP-grasp"/>
    <property type="match status" value="1"/>
</dbReference>
<comment type="pathway">
    <text evidence="5">Purine metabolism.</text>
</comment>
<dbReference type="GO" id="GO:0005829">
    <property type="term" value="C:cytosol"/>
    <property type="evidence" value="ECO:0007669"/>
    <property type="project" value="TreeGrafter"/>
</dbReference>
<dbReference type="InterPro" id="IPR003135">
    <property type="entry name" value="ATP-grasp_carboxylate-amine"/>
</dbReference>
<protein>
    <submittedName>
        <fullName evidence="9">Phosphoribosylglycinamide formyltransferase 2</fullName>
    </submittedName>
</protein>
<evidence type="ECO:0000256" key="6">
    <source>
        <dbReference type="PROSITE-ProRule" id="PRU00409"/>
    </source>
</evidence>
<dbReference type="GO" id="GO:0016740">
    <property type="term" value="F:transferase activity"/>
    <property type="evidence" value="ECO:0007669"/>
    <property type="project" value="UniProtKB-KW"/>
</dbReference>
<dbReference type="PROSITE" id="PS50975">
    <property type="entry name" value="ATP_GRASP"/>
    <property type="match status" value="1"/>
</dbReference>
<dbReference type="GO" id="GO:0005524">
    <property type="term" value="F:ATP binding"/>
    <property type="evidence" value="ECO:0007669"/>
    <property type="project" value="UniProtKB-UniRule"/>
</dbReference>
<evidence type="ECO:0000313" key="10">
    <source>
        <dbReference type="Proteomes" id="UP000034881"/>
    </source>
</evidence>
<gene>
    <name evidence="9" type="ORF">UT77_C0003G0084</name>
</gene>